<name>A0A378RKN4_MYROD</name>
<proteinExistence type="predicted"/>
<keyword evidence="2" id="KW-1185">Reference proteome</keyword>
<protein>
    <submittedName>
        <fullName evidence="1">Uncharacterized protein</fullName>
    </submittedName>
</protein>
<dbReference type="Proteomes" id="UP000255024">
    <property type="component" value="Unassembled WGS sequence"/>
</dbReference>
<sequence length="880" mass="96300">MKKILHYITLWSVLFSISTFYGQINKSTGTRITDNTIDKELRTNAILDLDSTSKGFYLPRMTTAQRDALLQDMSKDNGLAVYNIDNDCVEYWSARASKWMSLCGTLPPAELDIEAGSCSTIIFNGFPMVHGKPQAQQGIAFDPEKQFISLRLKVNQVGTYTISVISDNGYFFSGEGQFQAIGTYQIILKGMGTPVNGYEDGGDTLKFIINGKESTVCTNTEMLVIPADLKYTFTSTAHQAQGKYYVGAVASAAKDNKIQVNVKVIDGGLATIKATNAVVGLTFEGTKMLTSNTVDQIILEPIAGQNTPLENIQERYALTFAVNTVDPTGTIGSATAEVVIAETKIDAQFDEATFGTKPYYQEAELTEEHTIKLPVKVIGSGKSTLYLKGAGGIVFKAEDIVFNMPAHSDDLQEVTFKAVAGTLPKANEVNLTLSGDDPRFTIENGTVLRLPLTIKPVQYTLDCTSIKTSRGAMPYNKPIGEQYTIQVTADVTVVGEYEINTDLAIDGILFSTTRAGVKQAFTTTGKQEVTLYAVDGTKIPTNKGEYTVGLVANDTSNTTCSQVKLKVGYNDINILVLFGEKSNTTTPRSSDALFFIGKNSSGKHRFGAGGEFTETGEVTVTTVKIFDSNFVALRAQLVTDILAGKYNFILISGQAALYGVDSDLADALYKYVTTDQGVLWLQSRYYHANRESSINYVSTFRLNRPFQMASIPGGLKPNGYDLIKQFNGGNDLIANNYGNDKNYNMIVANPNEELTKARNGYEYKRNTNGKFYDIHWYMARSLTNFGSIDGAGSSFRALLADRGTQFGDARGLIFAHKTHKNMIWAPIAEDWFEGTLKVGTHINANGEPFHVDQTGNVDVTNIGAFIANIWTTLMERIANK</sequence>
<evidence type="ECO:0000313" key="1">
    <source>
        <dbReference type="EMBL" id="STZ26831.1"/>
    </source>
</evidence>
<dbReference type="AlphaFoldDB" id="A0A378RKN4"/>
<accession>A0A378RKN4</accession>
<dbReference type="EMBL" id="UGQL01000001">
    <property type="protein sequence ID" value="STZ26831.1"/>
    <property type="molecule type" value="Genomic_DNA"/>
</dbReference>
<dbReference type="RefSeq" id="WP_115089895.1">
    <property type="nucleotide sequence ID" value="NZ_CP068107.1"/>
</dbReference>
<organism evidence="1 2">
    <name type="scientific">Myroides odoratus</name>
    <name type="common">Flavobacterium odoratum</name>
    <dbReference type="NCBI Taxonomy" id="256"/>
    <lineage>
        <taxon>Bacteria</taxon>
        <taxon>Pseudomonadati</taxon>
        <taxon>Bacteroidota</taxon>
        <taxon>Flavobacteriia</taxon>
        <taxon>Flavobacteriales</taxon>
        <taxon>Flavobacteriaceae</taxon>
        <taxon>Myroides</taxon>
    </lineage>
</organism>
<evidence type="ECO:0000313" key="2">
    <source>
        <dbReference type="Proteomes" id="UP000255024"/>
    </source>
</evidence>
<reference evidence="1 2" key="1">
    <citation type="submission" date="2018-06" db="EMBL/GenBank/DDBJ databases">
        <authorList>
            <consortium name="Pathogen Informatics"/>
            <person name="Doyle S."/>
        </authorList>
    </citation>
    <scope>NUCLEOTIDE SEQUENCE [LARGE SCALE GENOMIC DNA]</scope>
    <source>
        <strain evidence="1 2">NCTC11179</strain>
    </source>
</reference>
<gene>
    <name evidence="1" type="ORF">NCTC11179_00358</name>
</gene>